<reference evidence="8" key="1">
    <citation type="submission" date="2017-05" db="EMBL/GenBank/DDBJ databases">
        <authorList>
            <person name="Rodrigo-Torres L."/>
            <person name="Arahal R. D."/>
            <person name="Lucena T."/>
        </authorList>
    </citation>
    <scope>NUCLEOTIDE SEQUENCE [LARGE SCALE GENOMIC DNA]</scope>
    <source>
        <strain evidence="8">CECT 8868</strain>
    </source>
</reference>
<organism evidence="7 8">
    <name type="scientific">Octadecabacter ascidiaceicola</name>
    <dbReference type="NCBI Taxonomy" id="1655543"/>
    <lineage>
        <taxon>Bacteria</taxon>
        <taxon>Pseudomonadati</taxon>
        <taxon>Pseudomonadota</taxon>
        <taxon>Alphaproteobacteria</taxon>
        <taxon>Rhodobacterales</taxon>
        <taxon>Roseobacteraceae</taxon>
        <taxon>Octadecabacter</taxon>
    </lineage>
</organism>
<dbReference type="GO" id="GO:0003677">
    <property type="term" value="F:DNA binding"/>
    <property type="evidence" value="ECO:0007669"/>
    <property type="project" value="UniProtKB-KW"/>
</dbReference>
<keyword evidence="2" id="KW-0238">DNA-binding</keyword>
<accession>A0A238KPE7</accession>
<keyword evidence="8" id="KW-1185">Reference proteome</keyword>
<dbReference type="OrthoDB" id="2290206at2"/>
<dbReference type="InterPro" id="IPR006118">
    <property type="entry name" value="Recombinase_CS"/>
</dbReference>
<dbReference type="PANTHER" id="PTHR30461:SF2">
    <property type="entry name" value="SERINE RECOMBINASE PINE-RELATED"/>
    <property type="match status" value="1"/>
</dbReference>
<dbReference type="AlphaFoldDB" id="A0A238KPE7"/>
<dbReference type="PROSITE" id="PS00397">
    <property type="entry name" value="RECOMBINASES_1"/>
    <property type="match status" value="1"/>
</dbReference>
<gene>
    <name evidence="7" type="primary">hin_3</name>
    <name evidence="7" type="ORF">OCA8868_03165</name>
</gene>
<dbReference type="Pfam" id="PF00239">
    <property type="entry name" value="Resolvase"/>
    <property type="match status" value="1"/>
</dbReference>
<evidence type="ECO:0000256" key="4">
    <source>
        <dbReference type="PIRSR" id="PIRSR606118-50"/>
    </source>
</evidence>
<dbReference type="InterPro" id="IPR036162">
    <property type="entry name" value="Resolvase-like_N_sf"/>
</dbReference>
<dbReference type="SUPFAM" id="SSF53041">
    <property type="entry name" value="Resolvase-like"/>
    <property type="match status" value="1"/>
</dbReference>
<keyword evidence="1" id="KW-0229">DNA integration</keyword>
<sequence length="178" mass="19876">MRIGYLRVSTEDQNIARQADALRPICDELHVETLSAVAKSRPIFEKVVAGLTAGDTLVVWDLDRAFRNTKDALIHADHLKERGVNFQIVSLGVDTATADGRLAFTVVAAVAEHERNKLSERTKQGLAVAKRNGVRLGPPPKMTDRKIRNAMLRLMSTSLKDVAKYYHVQEIQKLFEAE</sequence>
<feature type="active site" description="O-(5'-phospho-DNA)-serine intermediate" evidence="4 5">
    <location>
        <position position="9"/>
    </location>
</feature>
<evidence type="ECO:0000256" key="5">
    <source>
        <dbReference type="PROSITE-ProRule" id="PRU10137"/>
    </source>
</evidence>
<dbReference type="PANTHER" id="PTHR30461">
    <property type="entry name" value="DNA-INVERTASE FROM LAMBDOID PROPHAGE"/>
    <property type="match status" value="1"/>
</dbReference>
<dbReference type="Proteomes" id="UP000203464">
    <property type="component" value="Unassembled WGS sequence"/>
</dbReference>
<dbReference type="SMART" id="SM00857">
    <property type="entry name" value="Resolvase"/>
    <property type="match status" value="1"/>
</dbReference>
<evidence type="ECO:0000259" key="6">
    <source>
        <dbReference type="PROSITE" id="PS51736"/>
    </source>
</evidence>
<name>A0A238KPE7_9RHOB</name>
<evidence type="ECO:0000256" key="2">
    <source>
        <dbReference type="ARBA" id="ARBA00023125"/>
    </source>
</evidence>
<dbReference type="GO" id="GO:0000150">
    <property type="term" value="F:DNA strand exchange activity"/>
    <property type="evidence" value="ECO:0007669"/>
    <property type="project" value="InterPro"/>
</dbReference>
<protein>
    <submittedName>
        <fullName evidence="7">DNA-invertase hin</fullName>
    </submittedName>
</protein>
<dbReference type="InterPro" id="IPR050639">
    <property type="entry name" value="SSR_resolvase"/>
</dbReference>
<dbReference type="GO" id="GO:0015074">
    <property type="term" value="P:DNA integration"/>
    <property type="evidence" value="ECO:0007669"/>
    <property type="project" value="UniProtKB-KW"/>
</dbReference>
<dbReference type="PROSITE" id="PS51736">
    <property type="entry name" value="RECOMBINASES_3"/>
    <property type="match status" value="1"/>
</dbReference>
<dbReference type="RefSeq" id="WP_093997508.1">
    <property type="nucleotide sequence ID" value="NZ_FXYD01000006.1"/>
</dbReference>
<feature type="domain" description="Resolvase/invertase-type recombinase catalytic" evidence="6">
    <location>
        <begin position="1"/>
        <end position="133"/>
    </location>
</feature>
<evidence type="ECO:0000313" key="7">
    <source>
        <dbReference type="EMBL" id="SMX44520.1"/>
    </source>
</evidence>
<evidence type="ECO:0000313" key="8">
    <source>
        <dbReference type="Proteomes" id="UP000203464"/>
    </source>
</evidence>
<evidence type="ECO:0000256" key="1">
    <source>
        <dbReference type="ARBA" id="ARBA00022908"/>
    </source>
</evidence>
<dbReference type="InterPro" id="IPR006119">
    <property type="entry name" value="Resolv_N"/>
</dbReference>
<keyword evidence="3" id="KW-0233">DNA recombination</keyword>
<dbReference type="CDD" id="cd03768">
    <property type="entry name" value="SR_ResInv"/>
    <property type="match status" value="1"/>
</dbReference>
<proteinExistence type="predicted"/>
<dbReference type="EMBL" id="FXYD01000006">
    <property type="protein sequence ID" value="SMX44520.1"/>
    <property type="molecule type" value="Genomic_DNA"/>
</dbReference>
<evidence type="ECO:0000256" key="3">
    <source>
        <dbReference type="ARBA" id="ARBA00023172"/>
    </source>
</evidence>
<dbReference type="Gene3D" id="3.40.50.1390">
    <property type="entry name" value="Resolvase, N-terminal catalytic domain"/>
    <property type="match status" value="1"/>
</dbReference>